<dbReference type="CDD" id="cd00377">
    <property type="entry name" value="ICL_PEPM"/>
    <property type="match status" value="1"/>
</dbReference>
<dbReference type="Proteomes" id="UP001229486">
    <property type="component" value="Unassembled WGS sequence"/>
</dbReference>
<sequence length="290" mass="30563">MEALNKLRKQLESKELIVAPGAWDGISARLIEQAGFPVAYMTGAGVAAANGYPDFGLVTLTEMTAAARTLTRSVSIPVIADADTGFGNALNVRRTVQEYEKSGVAAIQIEDQLFPKRCGHLEGKELVQTTEFVEKIAAAAAARGEGGMLIVARTDARAVTGLDDAIERVNRALDAGADIAFVEAPQSVEEAAAIARRVNGPCLLNLVPGGKTPNIPLKDVAELGFCIAILPGLLLTSMMGAADLALSTVRNTGRVEVRPDALPIRDLFNRLGALEWQYPAASATGRDGAR</sequence>
<dbReference type="RefSeq" id="WP_392395120.1">
    <property type="nucleotide sequence ID" value="NZ_JAURTK010000007.1"/>
</dbReference>
<dbReference type="PANTHER" id="PTHR42905:SF2">
    <property type="entry name" value="PHOSPHOENOLPYRUVATE CARBOXYLASE FAMILY PROTEIN"/>
    <property type="match status" value="1"/>
</dbReference>
<dbReference type="EMBL" id="JAURTK010000007">
    <property type="protein sequence ID" value="MDP9649927.1"/>
    <property type="molecule type" value="Genomic_DNA"/>
</dbReference>
<dbReference type="Pfam" id="PF13714">
    <property type="entry name" value="PEP_mutase"/>
    <property type="match status" value="1"/>
</dbReference>
<evidence type="ECO:0000313" key="1">
    <source>
        <dbReference type="EMBL" id="MDP9649927.1"/>
    </source>
</evidence>
<evidence type="ECO:0000313" key="2">
    <source>
        <dbReference type="Proteomes" id="UP001229486"/>
    </source>
</evidence>
<dbReference type="PANTHER" id="PTHR42905">
    <property type="entry name" value="PHOSPHOENOLPYRUVATE CARBOXYLASE"/>
    <property type="match status" value="1"/>
</dbReference>
<dbReference type="InterPro" id="IPR039556">
    <property type="entry name" value="ICL/PEPM"/>
</dbReference>
<protein>
    <submittedName>
        <fullName evidence="1">2-methylisocitrate lyase-like PEP mutase family enzyme</fullName>
    </submittedName>
</protein>
<comment type="caution">
    <text evidence="1">The sequence shown here is derived from an EMBL/GenBank/DDBJ whole genome shotgun (WGS) entry which is preliminary data.</text>
</comment>
<proteinExistence type="predicted"/>
<organism evidence="1 2">
    <name type="scientific">Paraburkholderia caledonica</name>
    <dbReference type="NCBI Taxonomy" id="134536"/>
    <lineage>
        <taxon>Bacteria</taxon>
        <taxon>Pseudomonadati</taxon>
        <taxon>Pseudomonadota</taxon>
        <taxon>Betaproteobacteria</taxon>
        <taxon>Burkholderiales</taxon>
        <taxon>Burkholderiaceae</taxon>
        <taxon>Paraburkholderia</taxon>
    </lineage>
</organism>
<dbReference type="InterPro" id="IPR018523">
    <property type="entry name" value="Isocitrate_lyase_ph_CS"/>
</dbReference>
<dbReference type="PROSITE" id="PS00161">
    <property type="entry name" value="ISOCITRATE_LYASE"/>
    <property type="match status" value="1"/>
</dbReference>
<dbReference type="InterPro" id="IPR040442">
    <property type="entry name" value="Pyrv_kinase-like_dom_sf"/>
</dbReference>
<gene>
    <name evidence="1" type="ORF">J2793_005395</name>
</gene>
<dbReference type="AlphaFoldDB" id="A0AB73IIV7"/>
<dbReference type="InterPro" id="IPR015813">
    <property type="entry name" value="Pyrv/PenolPyrv_kinase-like_dom"/>
</dbReference>
<accession>A0AB73IIV7</accession>
<dbReference type="Gene3D" id="3.20.20.60">
    <property type="entry name" value="Phosphoenolpyruvate-binding domains"/>
    <property type="match status" value="1"/>
</dbReference>
<name>A0AB73IIV7_9BURK</name>
<reference evidence="1" key="1">
    <citation type="submission" date="2023-07" db="EMBL/GenBank/DDBJ databases">
        <title>Sorghum-associated microbial communities from plants grown in Nebraska, USA.</title>
        <authorList>
            <person name="Schachtman D."/>
        </authorList>
    </citation>
    <scope>NUCLEOTIDE SEQUENCE</scope>
    <source>
        <strain evidence="1">DS1061</strain>
    </source>
</reference>
<dbReference type="GO" id="GO:0016833">
    <property type="term" value="F:oxo-acid-lyase activity"/>
    <property type="evidence" value="ECO:0007669"/>
    <property type="project" value="UniProtKB-ARBA"/>
</dbReference>
<dbReference type="SUPFAM" id="SSF51621">
    <property type="entry name" value="Phosphoenolpyruvate/pyruvate domain"/>
    <property type="match status" value="1"/>
</dbReference>